<evidence type="ECO:0000256" key="1">
    <source>
        <dbReference type="SAM" id="MobiDB-lite"/>
    </source>
</evidence>
<protein>
    <submittedName>
        <fullName evidence="2">Uncharacterized protein</fullName>
    </submittedName>
</protein>
<accession>A0A166CD06</accession>
<proteinExistence type="predicted"/>
<sequence length="174" mass="18947">MWNTVPACIARDPDPDAEGTFSTSSPPWRDLGLRTLVPIRSTSPSSRSNHIVSHFPFPNHCAPPPLPPPLQSSSLCPPRYHCPCWSPAGHAPPSASLPPKLARAPRSSPTANQRLLPRYRRAHQKATYQRTPRGLRPILELGRDDSGGETEVVDSEARMYSAASWGTAGGRSEV</sequence>
<gene>
    <name evidence="2" type="ORF">FIBSPDRAFT_131474</name>
</gene>
<dbReference type="AlphaFoldDB" id="A0A166CD06"/>
<feature type="region of interest" description="Disordered" evidence="1">
    <location>
        <begin position="92"/>
        <end position="111"/>
    </location>
</feature>
<feature type="region of interest" description="Disordered" evidence="1">
    <location>
        <begin position="123"/>
        <end position="174"/>
    </location>
</feature>
<feature type="compositionally biased region" description="Low complexity" evidence="1">
    <location>
        <begin position="92"/>
        <end position="106"/>
    </location>
</feature>
<evidence type="ECO:0000313" key="2">
    <source>
        <dbReference type="EMBL" id="KZP13533.1"/>
    </source>
</evidence>
<organism evidence="2">
    <name type="scientific">Athelia psychrophila</name>
    <dbReference type="NCBI Taxonomy" id="1759441"/>
    <lineage>
        <taxon>Eukaryota</taxon>
        <taxon>Fungi</taxon>
        <taxon>Dikarya</taxon>
        <taxon>Basidiomycota</taxon>
        <taxon>Agaricomycotina</taxon>
        <taxon>Agaricomycetes</taxon>
        <taxon>Agaricomycetidae</taxon>
        <taxon>Atheliales</taxon>
        <taxon>Atheliaceae</taxon>
        <taxon>Athelia</taxon>
    </lineage>
</organism>
<name>A0A166CD06_9AGAM</name>
<reference evidence="2" key="1">
    <citation type="journal article" date="2016" name="Mol. Biol. Evol.">
        <title>Comparative Genomics of Early-Diverging Mushroom-Forming Fungi Provides Insights into the Origins of Lignocellulose Decay Capabilities.</title>
        <authorList>
            <person name="Nagy L.G."/>
            <person name="Riley R."/>
            <person name="Tritt A."/>
            <person name="Adam C."/>
            <person name="Daum C."/>
            <person name="Floudas D."/>
            <person name="Sun H."/>
            <person name="Yadav J.S."/>
            <person name="Pangilinan J."/>
            <person name="Larsson K.H."/>
            <person name="Matsuura K."/>
            <person name="Barry K."/>
            <person name="Labutti K."/>
            <person name="Kuo R."/>
            <person name="Ohm R.A."/>
            <person name="Bhattacharya S.S."/>
            <person name="Shirouzu T."/>
            <person name="Yoshinaga Y."/>
            <person name="Martin F.M."/>
            <person name="Grigoriev I.V."/>
            <person name="Hibbett D.S."/>
        </authorList>
    </citation>
    <scope>NUCLEOTIDE SEQUENCE [LARGE SCALE GENOMIC DNA]</scope>
    <source>
        <strain evidence="2">CBS 109695</strain>
    </source>
</reference>
<dbReference type="EMBL" id="KV417631">
    <property type="protein sequence ID" value="KZP13533.1"/>
    <property type="molecule type" value="Genomic_DNA"/>
</dbReference>